<dbReference type="InterPro" id="IPR022745">
    <property type="entry name" value="eIF4G1_eIF4E-bd"/>
</dbReference>
<dbReference type="InterPro" id="IPR036211">
    <property type="entry name" value="eIF4G_eIF4E-bd_sf"/>
</dbReference>
<feature type="compositionally biased region" description="Basic and acidic residues" evidence="4">
    <location>
        <begin position="602"/>
        <end position="789"/>
    </location>
</feature>
<feature type="compositionally biased region" description="Gly residues" evidence="4">
    <location>
        <begin position="180"/>
        <end position="195"/>
    </location>
</feature>
<sequence length="1552" mass="164394">MTSPNPKTVPTNNAAQTANAASNTPSGTTSPSVAGAAQPIAKSYASAATKKAASPPAIASSSPQVAVGSNAANVNGKAQNPSAGPPPIANGAPSHGRKSSTMTISAAGATGPMSNNGNARPNIAFGAINAGSSPAIAHSAPHAPQNNATTPNPRITSPATSPSPIPQPAASGGRPPSGLQGQGNGLSFGSMGGENVGANPRPVSMPPQGPPIPQPNHLRRESSQSAHSDMSNAARNFVPQAGRGRGYSQGYNAPSPGPRFSQPMRGPMPGQFQSGGPMGSPYRQNRSPAMTPATMTSQAQYANQPQMPHPYYPGQFQPNVTMPLSSNVSEVSVSQAAVNSTPASHQSQNSTISTSSLSAKSASFNSSQRQNQLEQELSTRLDSVPDFSPENGGFEDFLTVLKAQNYYGMHPPAHLDPTSFGPYYQGGYTMHPGMAYPGAPAPPSPRPMNHPTPHGQPFVPGAQYAPPPPPHAPVMSRNSSQVSERPPSTLGQPQTPSMAPASHSSHTPTHSSSSPAPSSSNFTIPARTKSKGIVIKNPEGEVVTFEKKTSSPAPPAPSKSPVVVSSTPTPPPRAPSASDSSKSQQKTEAERRAEFQKGFQEQMRKTMVADEAAEKAEKAKAEAETAKATKEKEEADAKAAQEAKDKEAAETAAKEAAAKEAAAKEEAKKAEEEQKKKKQQQEEEKKQAEEKVKEEESKKAADDKAAEDEKAEEERKAKEEEERWIAELEAAERAEEEREKAYQEKKKKAAEEAKAKEAEKAAMADEEMKRLEREAEERELAKEKGTASKDEEEAKAEAQKLFASLKKPSLGPAADAAAAAAAAAATESQTATPLSETSSMPPPAQPASKVAAAIKSKPAALKLETRKPIEPPAPTPGMQALKSARFLQVQGQDIKYPDGIKSPNPALNQSIKGGRGLKYDKDFLLQFQEVFKEKPSVDWDSKVRETVGDGSDSARPQSARTPSGMGGRANSRPMGMPSGLGGPMGSFAQGGRTLPPGTSSQQRFEMSQGMGTSRPPAVANPLAGFPGRPGNFPMGGPVRSASSYNPAASSPRSGSGRKNASRAGGRGPSRRDEEQAAKNMPLTAGMDLKPLQRSQSGWVPTSLTQPNTTTVNPGNLAPDVVQRKVKAALNKMTPEKFDKIADQILEIAKQSENESDGRTLRQVIQLTFEKACDEAHWASMYAKFCKRMLETMSSNIKDENVRDKNGNPVVGGNLFRKYLLNRCQEDFEQGWESNLPMNKKEGETEEVAMLSDEYYVAAAAKRKGLGLIQFIGELYKLGMLTVRIMHECVMRLLNFEGMPDESNVESLVKLLKTVGANMEANEAGSQMIRAYFERIEKVKDMSGLPSRLHFMLLDLVELRRKGWRSKDDAKGPKTLQEIHAEAVAAQHAAELERMRNPPRGGGRPPVGRGDARSFSGAGNMPPPDYKHNTLGMDDLKKLTRNASGRTASSGPSSFGPSSLFAGRSSSGRRNLGPGGGLNRTGDESGGSSRTGTPPVKDKEPASTHHVNSFSALAALEGGEDVANEAASPEPAKVQLATDAEKKEAGQASANQS</sequence>
<evidence type="ECO:0000256" key="4">
    <source>
        <dbReference type="SAM" id="MobiDB-lite"/>
    </source>
</evidence>
<feature type="compositionally biased region" description="Low complexity" evidence="4">
    <location>
        <begin position="1448"/>
        <end position="1471"/>
    </location>
</feature>
<feature type="compositionally biased region" description="Polar residues" evidence="4">
    <location>
        <begin position="368"/>
        <end position="377"/>
    </location>
</feature>
<feature type="compositionally biased region" description="Low complexity" evidence="4">
    <location>
        <begin position="41"/>
        <end position="63"/>
    </location>
</feature>
<feature type="compositionally biased region" description="Polar residues" evidence="4">
    <location>
        <begin position="223"/>
        <end position="234"/>
    </location>
</feature>
<dbReference type="PANTHER" id="PTHR23253:SF9">
    <property type="entry name" value="EUKARYOTIC TRANSLATION INITIATION FACTOR 4 GAMMA 2"/>
    <property type="match status" value="1"/>
</dbReference>
<accession>A0ABR1XF59</accession>
<feature type="compositionally biased region" description="Basic and acidic residues" evidence="4">
    <location>
        <begin position="934"/>
        <end position="947"/>
    </location>
</feature>
<feature type="compositionally biased region" description="Low complexity" evidence="4">
    <location>
        <begin position="813"/>
        <end position="825"/>
    </location>
</feature>
<dbReference type="EMBL" id="JBBWUH010000017">
    <property type="protein sequence ID" value="KAK8151534.1"/>
    <property type="molecule type" value="Genomic_DNA"/>
</dbReference>
<dbReference type="SUPFAM" id="SSF48371">
    <property type="entry name" value="ARM repeat"/>
    <property type="match status" value="1"/>
</dbReference>
<feature type="compositionally biased region" description="Low complexity" evidence="4">
    <location>
        <begin position="130"/>
        <end position="144"/>
    </location>
</feature>
<feature type="region of interest" description="Disordered" evidence="4">
    <location>
        <begin position="1386"/>
        <end position="1552"/>
    </location>
</feature>
<feature type="region of interest" description="Disordered" evidence="4">
    <location>
        <begin position="809"/>
        <end position="853"/>
    </location>
</feature>
<dbReference type="InterPro" id="IPR016024">
    <property type="entry name" value="ARM-type_fold"/>
</dbReference>
<dbReference type="Pfam" id="PF12152">
    <property type="entry name" value="eIF_4G1"/>
    <property type="match status" value="1"/>
</dbReference>
<feature type="compositionally biased region" description="Low complexity" evidence="4">
    <location>
        <begin position="1039"/>
        <end position="1053"/>
    </location>
</feature>
<feature type="region of interest" description="Disordered" evidence="4">
    <location>
        <begin position="435"/>
        <end position="797"/>
    </location>
</feature>
<feature type="compositionally biased region" description="Polar residues" evidence="4">
    <location>
        <begin position="282"/>
        <end position="296"/>
    </location>
</feature>
<evidence type="ECO:0000259" key="5">
    <source>
        <dbReference type="SMART" id="SM00543"/>
    </source>
</evidence>
<dbReference type="Proteomes" id="UP001456524">
    <property type="component" value="Unassembled WGS sequence"/>
</dbReference>
<proteinExistence type="inferred from homology"/>
<feature type="compositionally biased region" description="Polar residues" evidence="4">
    <location>
        <begin position="1"/>
        <end position="10"/>
    </location>
</feature>
<organism evidence="6 7">
    <name type="scientific">Phyllosticta citrichinensis</name>
    <dbReference type="NCBI Taxonomy" id="1130410"/>
    <lineage>
        <taxon>Eukaryota</taxon>
        <taxon>Fungi</taxon>
        <taxon>Dikarya</taxon>
        <taxon>Ascomycota</taxon>
        <taxon>Pezizomycotina</taxon>
        <taxon>Dothideomycetes</taxon>
        <taxon>Dothideomycetes incertae sedis</taxon>
        <taxon>Botryosphaeriales</taxon>
        <taxon>Phyllostictaceae</taxon>
        <taxon>Phyllosticta</taxon>
    </lineage>
</organism>
<feature type="compositionally biased region" description="Low complexity" evidence="4">
    <location>
        <begin position="11"/>
        <end position="24"/>
    </location>
</feature>
<dbReference type="SMART" id="SM00543">
    <property type="entry name" value="MIF4G"/>
    <property type="match status" value="1"/>
</dbReference>
<name>A0ABR1XF59_9PEZI</name>
<dbReference type="Gene3D" id="1.20.970.30">
    <property type="entry name" value="eIF4G, eIF4E-binding domain"/>
    <property type="match status" value="1"/>
</dbReference>
<gene>
    <name evidence="6" type="ORF">IWX90DRAFT_94824</name>
</gene>
<feature type="compositionally biased region" description="Polar residues" evidence="4">
    <location>
        <begin position="70"/>
        <end position="82"/>
    </location>
</feature>
<feature type="compositionally biased region" description="Basic and acidic residues" evidence="4">
    <location>
        <begin position="585"/>
        <end position="595"/>
    </location>
</feature>
<feature type="compositionally biased region" description="Low complexity" evidence="4">
    <location>
        <begin position="344"/>
        <end position="367"/>
    </location>
</feature>
<dbReference type="Gene3D" id="1.25.40.180">
    <property type="match status" value="1"/>
</dbReference>
<evidence type="ECO:0000313" key="7">
    <source>
        <dbReference type="Proteomes" id="UP001456524"/>
    </source>
</evidence>
<keyword evidence="3" id="KW-0648">Protein biosynthesis</keyword>
<comment type="similarity">
    <text evidence="1">Belongs to the eukaryotic initiation factor 4G family.</text>
</comment>
<dbReference type="InterPro" id="IPR003890">
    <property type="entry name" value="MIF4G-like_typ-3"/>
</dbReference>
<comment type="caution">
    <text evidence="6">The sequence shown here is derived from an EMBL/GenBank/DDBJ whole genome shotgun (WGS) entry which is preliminary data.</text>
</comment>
<dbReference type="PANTHER" id="PTHR23253">
    <property type="entry name" value="EUKARYOTIC TRANSLATION INITIATION FACTOR 4 GAMMA"/>
    <property type="match status" value="1"/>
</dbReference>
<reference evidence="6 7" key="1">
    <citation type="journal article" date="2022" name="G3 (Bethesda)">
        <title>Enemy or ally: a genomic approach to elucidate the lifestyle of Phyllosticta citrichinaensis.</title>
        <authorList>
            <person name="Buijs V.A."/>
            <person name="Groenewald J.Z."/>
            <person name="Haridas S."/>
            <person name="LaButti K.M."/>
            <person name="Lipzen A."/>
            <person name="Martin F.M."/>
            <person name="Barry K."/>
            <person name="Grigoriev I.V."/>
            <person name="Crous P.W."/>
            <person name="Seidl M.F."/>
        </authorList>
    </citation>
    <scope>NUCLEOTIDE SEQUENCE [LARGE SCALE GENOMIC DNA]</scope>
    <source>
        <strain evidence="6 7">CBS 129764</strain>
    </source>
</reference>
<keyword evidence="2 6" id="KW-0396">Initiation factor</keyword>
<protein>
    <submittedName>
        <fullName evidence="6">Eukaryotic translation initiation factor subunit eIF-4F</fullName>
    </submittedName>
</protein>
<feature type="compositionally biased region" description="Polar residues" evidence="4">
    <location>
        <begin position="826"/>
        <end position="839"/>
    </location>
</feature>
<evidence type="ECO:0000256" key="1">
    <source>
        <dbReference type="ARBA" id="ARBA00005775"/>
    </source>
</evidence>
<feature type="compositionally biased region" description="Pro residues" evidence="4">
    <location>
        <begin position="439"/>
        <end position="450"/>
    </location>
</feature>
<evidence type="ECO:0000256" key="2">
    <source>
        <dbReference type="ARBA" id="ARBA00022540"/>
    </source>
</evidence>
<feature type="domain" description="MIF4G" evidence="5">
    <location>
        <begin position="1122"/>
        <end position="1362"/>
    </location>
</feature>
<keyword evidence="7" id="KW-1185">Reference proteome</keyword>
<evidence type="ECO:0000313" key="6">
    <source>
        <dbReference type="EMBL" id="KAK8151534.1"/>
    </source>
</evidence>
<feature type="compositionally biased region" description="Pro residues" evidence="4">
    <location>
        <begin position="203"/>
        <end position="214"/>
    </location>
</feature>
<feature type="compositionally biased region" description="Low complexity" evidence="4">
    <location>
        <begin position="499"/>
        <end position="520"/>
    </location>
</feature>
<feature type="compositionally biased region" description="Low complexity" evidence="4">
    <location>
        <begin position="451"/>
        <end position="464"/>
    </location>
</feature>
<feature type="compositionally biased region" description="Polar residues" evidence="4">
    <location>
        <begin position="996"/>
        <end position="1011"/>
    </location>
</feature>
<dbReference type="Pfam" id="PF02854">
    <property type="entry name" value="MIF4G"/>
    <property type="match status" value="1"/>
</dbReference>
<feature type="region of interest" description="Disordered" evidence="4">
    <location>
        <begin position="934"/>
        <end position="1075"/>
    </location>
</feature>
<evidence type="ECO:0000256" key="3">
    <source>
        <dbReference type="ARBA" id="ARBA00022917"/>
    </source>
</evidence>
<feature type="region of interest" description="Disordered" evidence="4">
    <location>
        <begin position="1"/>
        <end position="296"/>
    </location>
</feature>
<feature type="region of interest" description="Disordered" evidence="4">
    <location>
        <begin position="337"/>
        <end position="377"/>
    </location>
</feature>
<dbReference type="SUPFAM" id="SSF101489">
    <property type="entry name" value="Eukaryotic initiation factor 4f subunit eIF4g, eIF4e-binding domain"/>
    <property type="match status" value="1"/>
</dbReference>
<dbReference type="GO" id="GO:0003743">
    <property type="term" value="F:translation initiation factor activity"/>
    <property type="evidence" value="ECO:0007669"/>
    <property type="project" value="UniProtKB-KW"/>
</dbReference>